<dbReference type="AlphaFoldDB" id="A0A6J4NG28"/>
<dbReference type="EMBL" id="CADCUW010000042">
    <property type="protein sequence ID" value="CAA9386717.1"/>
    <property type="molecule type" value="Genomic_DNA"/>
</dbReference>
<gene>
    <name evidence="2" type="ORF">AVDCRST_MAG01-01-272</name>
</gene>
<accession>A0A6J4NG28</accession>
<sequence length="50" mass="5611">GQEDGIHAPTHPRTRAGDRERARPRGREPRRAGRAGGDVQERTVRPFPVQ</sequence>
<feature type="non-terminal residue" evidence="2">
    <location>
        <position position="1"/>
    </location>
</feature>
<evidence type="ECO:0000313" key="2">
    <source>
        <dbReference type="EMBL" id="CAA9386717.1"/>
    </source>
</evidence>
<proteinExistence type="predicted"/>
<evidence type="ECO:0000256" key="1">
    <source>
        <dbReference type="SAM" id="MobiDB-lite"/>
    </source>
</evidence>
<feature type="non-terminal residue" evidence="2">
    <location>
        <position position="50"/>
    </location>
</feature>
<protein>
    <submittedName>
        <fullName evidence="2">Transcriptional regulator, AcrR family</fullName>
    </submittedName>
</protein>
<feature type="region of interest" description="Disordered" evidence="1">
    <location>
        <begin position="1"/>
        <end position="50"/>
    </location>
</feature>
<reference evidence="2" key="1">
    <citation type="submission" date="2020-02" db="EMBL/GenBank/DDBJ databases">
        <authorList>
            <person name="Meier V. D."/>
        </authorList>
    </citation>
    <scope>NUCLEOTIDE SEQUENCE</scope>
    <source>
        <strain evidence="2">AVDCRST_MAG01</strain>
    </source>
</reference>
<feature type="compositionally biased region" description="Basic and acidic residues" evidence="1">
    <location>
        <begin position="15"/>
        <end position="31"/>
    </location>
</feature>
<organism evidence="2">
    <name type="scientific">uncultured Rubrobacteraceae bacterium</name>
    <dbReference type="NCBI Taxonomy" id="349277"/>
    <lineage>
        <taxon>Bacteria</taxon>
        <taxon>Bacillati</taxon>
        <taxon>Actinomycetota</taxon>
        <taxon>Rubrobacteria</taxon>
        <taxon>Rubrobacterales</taxon>
        <taxon>Rubrobacteraceae</taxon>
        <taxon>environmental samples</taxon>
    </lineage>
</organism>
<name>A0A6J4NG28_9ACTN</name>